<feature type="binding site" evidence="5">
    <location>
        <position position="43"/>
    </location>
    <ligand>
        <name>NADPH</name>
        <dbReference type="ChEBI" id="CHEBI:57783"/>
    </ligand>
</feature>
<keyword evidence="2 5" id="KW-0274">FAD</keyword>
<sequence length="377" mass="42845">MLLKDKRIAVIGAGPAGLTIAKLLQQKGVNITVYERDKNDKTRIWGGTLDLHKHSGQEAMKKAGLLERYYEMSKSMGRIITDNQTKVLFCKNPKPEEIYENPEINRNNLRKLLLDSLNTETVVWDRKFTGLEIHNKKWLLKFENGITDTADFVIGANGGMSQIRKFVTDATPEYTGTYIIQGEVLNPEINCPDFFKLCDNKILMTADHGINFVANPDNNRALTYNVTFRKPKDWILKNELDFKNAAQIVTFLSNLFSDWNEIYKSLFRSTSFFAGLPTRKISLDNLWTTNRSLPITLIGDAAHLMPPFAGEGANSGLMDALILSENLINGNLGNIEDAIYDYEQKMFNYAKAAQDQTTKNEIEMHNSDFSFQKRFTS</sequence>
<dbReference type="HAMAP" id="MF_00845">
    <property type="entry name" value="TetX_monooxygenase"/>
    <property type="match status" value="1"/>
</dbReference>
<dbReference type="PANTHER" id="PTHR46972">
    <property type="entry name" value="MONOOXYGENASE ASQM-RELATED"/>
    <property type="match status" value="1"/>
</dbReference>
<comment type="subcellular location">
    <subcellularLocation>
        <location evidence="5">Cytoplasm</location>
    </subcellularLocation>
</comment>
<dbReference type="RefSeq" id="WP_089069676.1">
    <property type="nucleotide sequence ID" value="NZ_JPRL01000001.1"/>
</dbReference>
<gene>
    <name evidence="7" type="ORF">IW19_14295</name>
</gene>
<dbReference type="AlphaFoldDB" id="A0A085ZQ90"/>
<evidence type="ECO:0000256" key="1">
    <source>
        <dbReference type="ARBA" id="ARBA00022630"/>
    </source>
</evidence>
<dbReference type="PRINTS" id="PR00420">
    <property type="entry name" value="RNGMNOXGNASE"/>
</dbReference>
<feature type="domain" description="FAD-binding" evidence="6">
    <location>
        <begin position="8"/>
        <end position="353"/>
    </location>
</feature>
<comment type="caution">
    <text evidence="7">The sequence shown here is derived from an EMBL/GenBank/DDBJ whole genome shotgun (WGS) entry which is preliminary data.</text>
</comment>
<evidence type="ECO:0000256" key="4">
    <source>
        <dbReference type="ARBA" id="ARBA00023033"/>
    </source>
</evidence>
<dbReference type="Proteomes" id="UP000028715">
    <property type="component" value="Unassembled WGS sequence"/>
</dbReference>
<dbReference type="EMBL" id="JPRL01000001">
    <property type="protein sequence ID" value="KFF06604.1"/>
    <property type="molecule type" value="Genomic_DNA"/>
</dbReference>
<comment type="catalytic activity">
    <reaction evidence="5">
        <text>a tetracycline + NADPH + O2 + H(+) = an 11a-hydroxytetracycline + NADP(+) + H2O</text>
        <dbReference type="Rhea" id="RHEA:61444"/>
        <dbReference type="ChEBI" id="CHEBI:15377"/>
        <dbReference type="ChEBI" id="CHEBI:15378"/>
        <dbReference type="ChEBI" id="CHEBI:15379"/>
        <dbReference type="ChEBI" id="CHEBI:57783"/>
        <dbReference type="ChEBI" id="CHEBI:58349"/>
        <dbReference type="ChEBI" id="CHEBI:144644"/>
        <dbReference type="ChEBI" id="CHEBI:144645"/>
    </reaction>
</comment>
<proteinExistence type="inferred from homology"/>
<keyword evidence="4 5" id="KW-0503">Monooxygenase</keyword>
<comment type="cofactor">
    <cofactor evidence="5">
        <name>FAD</name>
        <dbReference type="ChEBI" id="CHEBI:57692"/>
    </cofactor>
</comment>
<name>A0A085ZQ90_9FLAO</name>
<comment type="domain">
    <text evidence="5">Consists of an N-terminal FAD-binding domain with a Rossman fold and a C-terminal substrate-binding domain.</text>
</comment>
<feature type="binding site" evidence="5">
    <location>
        <position position="300"/>
    </location>
    <ligand>
        <name>FAD</name>
        <dbReference type="ChEBI" id="CHEBI:57692"/>
    </ligand>
</feature>
<comment type="similarity">
    <text evidence="5">Belongs to the aromatic-ring hydroxylase family. TetX subfamily.</text>
</comment>
<keyword evidence="5" id="KW-0547">Nucleotide-binding</keyword>
<dbReference type="SUPFAM" id="SSF51905">
    <property type="entry name" value="FAD/NAD(P)-binding domain"/>
    <property type="match status" value="1"/>
</dbReference>
<keyword evidence="5" id="KW-0963">Cytoplasm</keyword>
<evidence type="ECO:0000256" key="5">
    <source>
        <dbReference type="HAMAP-Rule" id="MF_00845"/>
    </source>
</evidence>
<dbReference type="InterPro" id="IPR043683">
    <property type="entry name" value="TetX_monooxygenase"/>
</dbReference>
<evidence type="ECO:0000259" key="6">
    <source>
        <dbReference type="Pfam" id="PF01494"/>
    </source>
</evidence>
<dbReference type="GO" id="GO:0071949">
    <property type="term" value="F:FAD binding"/>
    <property type="evidence" value="ECO:0007669"/>
    <property type="project" value="InterPro"/>
</dbReference>
<feature type="binding site" evidence="5">
    <location>
        <position position="106"/>
    </location>
    <ligand>
        <name>FAD</name>
        <dbReference type="ChEBI" id="CHEBI:57692"/>
    </ligand>
</feature>
<dbReference type="STRING" id="362418.IW19_14295"/>
<dbReference type="GO" id="GO:0005737">
    <property type="term" value="C:cytoplasm"/>
    <property type="evidence" value="ECO:0007669"/>
    <property type="project" value="UniProtKB-SubCell"/>
</dbReference>
<dbReference type="InterPro" id="IPR036188">
    <property type="entry name" value="FAD/NAD-bd_sf"/>
</dbReference>
<keyword evidence="8" id="KW-1185">Reference proteome</keyword>
<dbReference type="GO" id="GO:0046677">
    <property type="term" value="P:response to antibiotic"/>
    <property type="evidence" value="ECO:0007669"/>
    <property type="project" value="InterPro"/>
</dbReference>
<keyword evidence="3 5" id="KW-0560">Oxidoreductase</keyword>
<evidence type="ECO:0000313" key="8">
    <source>
        <dbReference type="Proteomes" id="UP000028715"/>
    </source>
</evidence>
<evidence type="ECO:0000313" key="7">
    <source>
        <dbReference type="EMBL" id="KFF06604.1"/>
    </source>
</evidence>
<dbReference type="EC" id="1.14.13.-" evidence="5"/>
<dbReference type="GO" id="GO:0004497">
    <property type="term" value="F:monooxygenase activity"/>
    <property type="evidence" value="ECO:0007669"/>
    <property type="project" value="UniProtKB-UniRule"/>
</dbReference>
<comment type="function">
    <text evidence="5">An FAD-requiring monooxygenase active on some tetracycline antibiotic derivatives, which leads to their inactivation. Hydroxylates carbon 11a of tetracycline and some analogs.</text>
</comment>
<dbReference type="PANTHER" id="PTHR46972:SF1">
    <property type="entry name" value="FAD DEPENDENT OXIDOREDUCTASE DOMAIN-CONTAINING PROTEIN"/>
    <property type="match status" value="1"/>
</dbReference>
<dbReference type="InterPro" id="IPR002938">
    <property type="entry name" value="FAD-bd"/>
</dbReference>
<feature type="binding site" evidence="5">
    <location>
        <position position="50"/>
    </location>
    <ligand>
        <name>FAD</name>
        <dbReference type="ChEBI" id="CHEBI:57692"/>
    </ligand>
</feature>
<reference evidence="7 8" key="1">
    <citation type="submission" date="2014-07" db="EMBL/GenBank/DDBJ databases">
        <title>Genome of Flavobacterium reichenbachii LMG 25512.</title>
        <authorList>
            <person name="Stropko S.J."/>
            <person name="Pipes S.E."/>
            <person name="Newman J.D."/>
        </authorList>
    </citation>
    <scope>NUCLEOTIDE SEQUENCE [LARGE SCALE GENOMIC DNA]</scope>
    <source>
        <strain evidence="7 8">LMG 25512</strain>
    </source>
</reference>
<keyword evidence="5" id="KW-0521">NADP</keyword>
<protein>
    <recommendedName>
        <fullName evidence="5">Flavin-dependent monooxygenase</fullName>
    </recommendedName>
    <alternativeName>
        <fullName evidence="5">TetX monooxygenase</fullName>
        <shortName evidence="5">TetX</shortName>
        <ecNumber evidence="5">1.14.13.-</ecNumber>
    </alternativeName>
</protein>
<accession>A0A085ZQ90</accession>
<dbReference type="eggNOG" id="COG0654">
    <property type="taxonomic scope" value="Bacteria"/>
</dbReference>
<evidence type="ECO:0000256" key="2">
    <source>
        <dbReference type="ARBA" id="ARBA00022827"/>
    </source>
</evidence>
<keyword evidence="1 5" id="KW-0285">Flavoprotein</keyword>
<dbReference type="Gene3D" id="3.50.50.60">
    <property type="entry name" value="FAD/NAD(P)-binding domain"/>
    <property type="match status" value="1"/>
</dbReference>
<evidence type="ECO:0000256" key="3">
    <source>
        <dbReference type="ARBA" id="ARBA00023002"/>
    </source>
</evidence>
<dbReference type="OrthoDB" id="9782160at2"/>
<organism evidence="7 8">
    <name type="scientific">Flavobacterium reichenbachii</name>
    <dbReference type="NCBI Taxonomy" id="362418"/>
    <lineage>
        <taxon>Bacteria</taxon>
        <taxon>Pseudomonadati</taxon>
        <taxon>Bacteroidota</taxon>
        <taxon>Flavobacteriia</taxon>
        <taxon>Flavobacteriales</taxon>
        <taxon>Flavobacteriaceae</taxon>
        <taxon>Flavobacterium</taxon>
    </lineage>
</organism>
<comment type="subunit">
    <text evidence="5">Monomer.</text>
</comment>
<dbReference type="Pfam" id="PF01494">
    <property type="entry name" value="FAD_binding_3"/>
    <property type="match status" value="1"/>
</dbReference>